<organism evidence="1 2">
    <name type="scientific">Cetraspora pellucida</name>
    <dbReference type="NCBI Taxonomy" id="1433469"/>
    <lineage>
        <taxon>Eukaryota</taxon>
        <taxon>Fungi</taxon>
        <taxon>Fungi incertae sedis</taxon>
        <taxon>Mucoromycota</taxon>
        <taxon>Glomeromycotina</taxon>
        <taxon>Glomeromycetes</taxon>
        <taxon>Diversisporales</taxon>
        <taxon>Gigasporaceae</taxon>
        <taxon>Cetraspora</taxon>
    </lineage>
</organism>
<evidence type="ECO:0000313" key="1">
    <source>
        <dbReference type="EMBL" id="CAG8750061.1"/>
    </source>
</evidence>
<evidence type="ECO:0000313" key="2">
    <source>
        <dbReference type="Proteomes" id="UP000789759"/>
    </source>
</evidence>
<dbReference type="EMBL" id="CAJVQA010017690">
    <property type="protein sequence ID" value="CAG8750061.1"/>
    <property type="molecule type" value="Genomic_DNA"/>
</dbReference>
<gene>
    <name evidence="1" type="ORF">CPELLU_LOCUS14650</name>
</gene>
<name>A0A9N9ITJ6_9GLOM</name>
<dbReference type="OrthoDB" id="2386323at2759"/>
<dbReference type="Proteomes" id="UP000789759">
    <property type="component" value="Unassembled WGS sequence"/>
</dbReference>
<accession>A0A9N9ITJ6</accession>
<protein>
    <submittedName>
        <fullName evidence="1">22640_t:CDS:1</fullName>
    </submittedName>
</protein>
<sequence length="208" mass="25693">MQRDIVTHFSRFAKPIQKHFHESIMIINSILWWNIDFDKSYVLFYSKREQKEKFDTLEHSKIISYYDFFKCKCGTRPYLGDDLKQEFYPHLWQYDPRHKDAKCPFRSCCEYFKLLQSVDKTLPKKERLVNLNQKGSLMRIKKMFRERKLDYEIYFWIKSFKETGSTIYKDEQKLLREFKLNIFKRKKKKLLKKKEELLNKQVLKVIKE</sequence>
<proteinExistence type="predicted"/>
<dbReference type="AlphaFoldDB" id="A0A9N9ITJ6"/>
<reference evidence="1" key="1">
    <citation type="submission" date="2021-06" db="EMBL/GenBank/DDBJ databases">
        <authorList>
            <person name="Kallberg Y."/>
            <person name="Tangrot J."/>
            <person name="Rosling A."/>
        </authorList>
    </citation>
    <scope>NUCLEOTIDE SEQUENCE</scope>
    <source>
        <strain evidence="1">FL966</strain>
    </source>
</reference>
<comment type="caution">
    <text evidence="1">The sequence shown here is derived from an EMBL/GenBank/DDBJ whole genome shotgun (WGS) entry which is preliminary data.</text>
</comment>
<keyword evidence="2" id="KW-1185">Reference proteome</keyword>